<evidence type="ECO:0000313" key="3">
    <source>
        <dbReference type="Proteomes" id="UP000186720"/>
    </source>
</evidence>
<protein>
    <recommendedName>
        <fullName evidence="4">SGNH hydrolase-type esterase domain-containing protein</fullName>
    </recommendedName>
</protein>
<reference evidence="2 3" key="1">
    <citation type="submission" date="2016-11" db="EMBL/GenBank/DDBJ databases">
        <title>Whole Genome Sequencing of Mucilaginibacter polytrichastri RG4-7(T) isolated from the moss sample.</title>
        <authorList>
            <person name="Li Y."/>
        </authorList>
    </citation>
    <scope>NUCLEOTIDE SEQUENCE [LARGE SCALE GENOMIC DNA]</scope>
    <source>
        <strain evidence="2 3">RG4-7</strain>
    </source>
</reference>
<sequence>MKNILAAFLLLLAMASCKKQAAVTNTTASTPFANVLILGNSITYSPPNQSLGWAGSWGMAASALNKDYVHLLTAKFQQVNKSCVVQAKNIAGFETNSDIYNFDAELKAYRDSKPDLLILRIGENVQSSFDSVAFTKRYQALIAYMKVDNPKLKVLAAGSFWSNRDYINLIMSRYTPYISLAILGEDLSNYAFDRTDVASAVQQHPGDKGMQGIADMIWAKVDTMK</sequence>
<accession>A0A1Q6A4Q1</accession>
<organism evidence="2 3">
    <name type="scientific">Mucilaginibacter polytrichastri</name>
    <dbReference type="NCBI Taxonomy" id="1302689"/>
    <lineage>
        <taxon>Bacteria</taxon>
        <taxon>Pseudomonadati</taxon>
        <taxon>Bacteroidota</taxon>
        <taxon>Sphingobacteriia</taxon>
        <taxon>Sphingobacteriales</taxon>
        <taxon>Sphingobacteriaceae</taxon>
        <taxon>Mucilaginibacter</taxon>
    </lineage>
</organism>
<dbReference type="CDD" id="cd00229">
    <property type="entry name" value="SGNH_hydrolase"/>
    <property type="match status" value="1"/>
</dbReference>
<evidence type="ECO:0000313" key="2">
    <source>
        <dbReference type="EMBL" id="OKS88986.1"/>
    </source>
</evidence>
<dbReference type="PROSITE" id="PS51257">
    <property type="entry name" value="PROKAR_LIPOPROTEIN"/>
    <property type="match status" value="1"/>
</dbReference>
<dbReference type="InterPro" id="IPR036514">
    <property type="entry name" value="SGNH_hydro_sf"/>
</dbReference>
<feature type="chain" id="PRO_5010326687" description="SGNH hydrolase-type esterase domain-containing protein" evidence="1">
    <location>
        <begin position="22"/>
        <end position="225"/>
    </location>
</feature>
<name>A0A1Q6A4Q1_9SPHI</name>
<keyword evidence="1" id="KW-0732">Signal</keyword>
<dbReference type="SUPFAM" id="SSF52266">
    <property type="entry name" value="SGNH hydrolase"/>
    <property type="match status" value="1"/>
</dbReference>
<feature type="signal peptide" evidence="1">
    <location>
        <begin position="1"/>
        <end position="21"/>
    </location>
</feature>
<dbReference type="RefSeq" id="WP_074491664.1">
    <property type="nucleotide sequence ID" value="NZ_FPAM01000007.1"/>
</dbReference>
<dbReference type="EMBL" id="MPPL01000001">
    <property type="protein sequence ID" value="OKS88986.1"/>
    <property type="molecule type" value="Genomic_DNA"/>
</dbReference>
<keyword evidence="3" id="KW-1185">Reference proteome</keyword>
<dbReference type="OrthoDB" id="1091634at2"/>
<dbReference type="STRING" id="1302689.RG47T_4464"/>
<evidence type="ECO:0008006" key="4">
    <source>
        <dbReference type="Google" id="ProtNLM"/>
    </source>
</evidence>
<proteinExistence type="predicted"/>
<evidence type="ECO:0000256" key="1">
    <source>
        <dbReference type="SAM" id="SignalP"/>
    </source>
</evidence>
<gene>
    <name evidence="2" type="ORF">RG47T_4464</name>
</gene>
<dbReference type="AlphaFoldDB" id="A0A1Q6A4Q1"/>
<comment type="caution">
    <text evidence="2">The sequence shown here is derived from an EMBL/GenBank/DDBJ whole genome shotgun (WGS) entry which is preliminary data.</text>
</comment>
<dbReference type="Gene3D" id="3.40.50.1110">
    <property type="entry name" value="SGNH hydrolase"/>
    <property type="match status" value="1"/>
</dbReference>
<dbReference type="GO" id="GO:0016788">
    <property type="term" value="F:hydrolase activity, acting on ester bonds"/>
    <property type="evidence" value="ECO:0007669"/>
    <property type="project" value="UniProtKB-ARBA"/>
</dbReference>
<dbReference type="Proteomes" id="UP000186720">
    <property type="component" value="Unassembled WGS sequence"/>
</dbReference>